<keyword evidence="3" id="KW-0479">Metal-binding</keyword>
<evidence type="ECO:0000256" key="5">
    <source>
        <dbReference type="ARBA" id="ARBA00022801"/>
    </source>
</evidence>
<evidence type="ECO:0000256" key="2">
    <source>
        <dbReference type="ARBA" id="ARBA00008779"/>
    </source>
</evidence>
<feature type="domain" description="Sulfatase N-terminal" evidence="7">
    <location>
        <begin position="25"/>
        <end position="344"/>
    </location>
</feature>
<evidence type="ECO:0000256" key="6">
    <source>
        <dbReference type="ARBA" id="ARBA00022837"/>
    </source>
</evidence>
<gene>
    <name evidence="8" type="ORF">LCGC14_3084760</name>
</gene>
<dbReference type="InterPro" id="IPR024607">
    <property type="entry name" value="Sulfatase_CS"/>
</dbReference>
<evidence type="ECO:0000313" key="8">
    <source>
        <dbReference type="EMBL" id="KKK54437.1"/>
    </source>
</evidence>
<evidence type="ECO:0000256" key="4">
    <source>
        <dbReference type="ARBA" id="ARBA00022729"/>
    </source>
</evidence>
<dbReference type="EMBL" id="LAZR01065993">
    <property type="protein sequence ID" value="KKK54437.1"/>
    <property type="molecule type" value="Genomic_DNA"/>
</dbReference>
<sequence>IQRLVFSVLFVTGFSIQGISSDKTNIIFILIDDMGYMDSETYGSEYYKTPNLTRLANEGMLFTNGYAASPLCSPTRASIMSGQLPARLRMTVAITSKTNNVAEPQATQPQASWNCGDVENRHHLPLDIYTLGEAMRDSGYHTAHIGKWHLYQSGLGAEYEAGSRGFDFVIGGNHAPGPPDYYSPYKNNIPNLSPGPEGEYLNERLAQEAINWITTVKDSKNPFFLNFWHYAVHGPLIPKLDLLQKYIDSRDPDADQRCPEMATMLESMDTSIGMLLDWLDQPENAELKANTVIILTSDNGGVTHNVTGNGDYWTSNRPLRGGKANTYEGGVKVPWIVRWNDTITAGSV</sequence>
<proteinExistence type="inferred from homology"/>
<dbReference type="GO" id="GO:0004065">
    <property type="term" value="F:arylsulfatase activity"/>
    <property type="evidence" value="ECO:0007669"/>
    <property type="project" value="TreeGrafter"/>
</dbReference>
<keyword evidence="6" id="KW-0106">Calcium</keyword>
<comment type="cofactor">
    <cofactor evidence="1">
        <name>Ca(2+)</name>
        <dbReference type="ChEBI" id="CHEBI:29108"/>
    </cofactor>
</comment>
<keyword evidence="5" id="KW-0378">Hydrolase</keyword>
<organism evidence="8">
    <name type="scientific">marine sediment metagenome</name>
    <dbReference type="NCBI Taxonomy" id="412755"/>
    <lineage>
        <taxon>unclassified sequences</taxon>
        <taxon>metagenomes</taxon>
        <taxon>ecological metagenomes</taxon>
    </lineage>
</organism>
<evidence type="ECO:0000256" key="1">
    <source>
        <dbReference type="ARBA" id="ARBA00001913"/>
    </source>
</evidence>
<protein>
    <recommendedName>
        <fullName evidence="7">Sulfatase N-terminal domain-containing protein</fullName>
    </recommendedName>
</protein>
<dbReference type="Pfam" id="PF00884">
    <property type="entry name" value="Sulfatase"/>
    <property type="match status" value="1"/>
</dbReference>
<comment type="similarity">
    <text evidence="2">Belongs to the sulfatase family.</text>
</comment>
<evidence type="ECO:0000259" key="7">
    <source>
        <dbReference type="Pfam" id="PF00884"/>
    </source>
</evidence>
<accession>A0A0F8WCA0</accession>
<dbReference type="PANTHER" id="PTHR42693">
    <property type="entry name" value="ARYLSULFATASE FAMILY MEMBER"/>
    <property type="match status" value="1"/>
</dbReference>
<dbReference type="InterPro" id="IPR017850">
    <property type="entry name" value="Alkaline_phosphatase_core_sf"/>
</dbReference>
<feature type="non-terminal residue" evidence="8">
    <location>
        <position position="348"/>
    </location>
</feature>
<dbReference type="PROSITE" id="PS00149">
    <property type="entry name" value="SULFATASE_2"/>
    <property type="match status" value="1"/>
</dbReference>
<dbReference type="AlphaFoldDB" id="A0A0F8WCA0"/>
<comment type="caution">
    <text evidence="8">The sequence shown here is derived from an EMBL/GenBank/DDBJ whole genome shotgun (WGS) entry which is preliminary data.</text>
</comment>
<dbReference type="PANTHER" id="PTHR42693:SF42">
    <property type="entry name" value="ARYLSULFATASE G"/>
    <property type="match status" value="1"/>
</dbReference>
<dbReference type="GO" id="GO:0046872">
    <property type="term" value="F:metal ion binding"/>
    <property type="evidence" value="ECO:0007669"/>
    <property type="project" value="UniProtKB-KW"/>
</dbReference>
<dbReference type="InterPro" id="IPR000917">
    <property type="entry name" value="Sulfatase_N"/>
</dbReference>
<dbReference type="InterPro" id="IPR050738">
    <property type="entry name" value="Sulfatase"/>
</dbReference>
<keyword evidence="4" id="KW-0732">Signal</keyword>
<dbReference type="Gene3D" id="3.40.720.10">
    <property type="entry name" value="Alkaline Phosphatase, subunit A"/>
    <property type="match status" value="1"/>
</dbReference>
<evidence type="ECO:0000256" key="3">
    <source>
        <dbReference type="ARBA" id="ARBA00022723"/>
    </source>
</evidence>
<reference evidence="8" key="1">
    <citation type="journal article" date="2015" name="Nature">
        <title>Complex archaea that bridge the gap between prokaryotes and eukaryotes.</title>
        <authorList>
            <person name="Spang A."/>
            <person name="Saw J.H."/>
            <person name="Jorgensen S.L."/>
            <person name="Zaremba-Niedzwiedzka K."/>
            <person name="Martijn J."/>
            <person name="Lind A.E."/>
            <person name="van Eijk R."/>
            <person name="Schleper C."/>
            <person name="Guy L."/>
            <person name="Ettema T.J."/>
        </authorList>
    </citation>
    <scope>NUCLEOTIDE SEQUENCE</scope>
</reference>
<dbReference type="SUPFAM" id="SSF53649">
    <property type="entry name" value="Alkaline phosphatase-like"/>
    <property type="match status" value="1"/>
</dbReference>
<feature type="non-terminal residue" evidence="8">
    <location>
        <position position="1"/>
    </location>
</feature>
<name>A0A0F8WCA0_9ZZZZ</name>